<dbReference type="EMBL" id="CAJPWZ010000559">
    <property type="protein sequence ID" value="CAG2196524.1"/>
    <property type="molecule type" value="Genomic_DNA"/>
</dbReference>
<evidence type="ECO:0000313" key="1">
    <source>
        <dbReference type="EMBL" id="CAG2196524.1"/>
    </source>
</evidence>
<dbReference type="AlphaFoldDB" id="A0A8S3QTV2"/>
<dbReference type="Gene3D" id="3.30.420.10">
    <property type="entry name" value="Ribonuclease H-like superfamily/Ribonuclease H"/>
    <property type="match status" value="1"/>
</dbReference>
<sequence>MKDYKEGKAYSYFTSRWLKEVHYHHIDSNSPYCFLKAECTASQRINDVPHTAWVLLEKVSGEIQTAYCSCFAGYAITMIDYLSKCPEAFPLYHKSAKVAEKLADTIYRYGLPDTIISDCGGEFNSKITSQLMSNFGKAILVNESSVWPVSAPAEENISVQDIEKLMAKRDVIEAQVRENIGNAQERQKKDSDIDLEEQDDDYFPSAQSKVTSSINEGSFHLFDVSLKEMFSLQVPHMTVEMKLKYWKKTFQLVQYLQNAVAKRFANLAYMNSISTIFIKDNDLQLNKQ</sequence>
<keyword evidence="2" id="KW-1185">Reference proteome</keyword>
<accession>A0A8S3QTV2</accession>
<dbReference type="Proteomes" id="UP000683360">
    <property type="component" value="Unassembled WGS sequence"/>
</dbReference>
<dbReference type="InterPro" id="IPR036397">
    <property type="entry name" value="RNaseH_sf"/>
</dbReference>
<proteinExistence type="predicted"/>
<reference evidence="1" key="1">
    <citation type="submission" date="2021-03" db="EMBL/GenBank/DDBJ databases">
        <authorList>
            <person name="Bekaert M."/>
        </authorList>
    </citation>
    <scope>NUCLEOTIDE SEQUENCE</scope>
</reference>
<dbReference type="PANTHER" id="PTHR47526">
    <property type="entry name" value="ATP-DEPENDENT DNA HELICASE"/>
    <property type="match status" value="1"/>
</dbReference>
<dbReference type="InterPro" id="IPR012337">
    <property type="entry name" value="RNaseH-like_sf"/>
</dbReference>
<dbReference type="PANTHER" id="PTHR47526:SF3">
    <property type="entry name" value="PHD-TYPE DOMAIN-CONTAINING PROTEIN"/>
    <property type="match status" value="1"/>
</dbReference>
<evidence type="ECO:0000313" key="2">
    <source>
        <dbReference type="Proteomes" id="UP000683360"/>
    </source>
</evidence>
<dbReference type="OrthoDB" id="10035901at2759"/>
<evidence type="ECO:0008006" key="3">
    <source>
        <dbReference type="Google" id="ProtNLM"/>
    </source>
</evidence>
<gene>
    <name evidence="1" type="ORF">MEDL_11373</name>
</gene>
<name>A0A8S3QTV2_MYTED</name>
<dbReference type="GO" id="GO:0003676">
    <property type="term" value="F:nucleic acid binding"/>
    <property type="evidence" value="ECO:0007669"/>
    <property type="project" value="InterPro"/>
</dbReference>
<organism evidence="1 2">
    <name type="scientific">Mytilus edulis</name>
    <name type="common">Blue mussel</name>
    <dbReference type="NCBI Taxonomy" id="6550"/>
    <lineage>
        <taxon>Eukaryota</taxon>
        <taxon>Metazoa</taxon>
        <taxon>Spiralia</taxon>
        <taxon>Lophotrochozoa</taxon>
        <taxon>Mollusca</taxon>
        <taxon>Bivalvia</taxon>
        <taxon>Autobranchia</taxon>
        <taxon>Pteriomorphia</taxon>
        <taxon>Mytilida</taxon>
        <taxon>Mytiloidea</taxon>
        <taxon>Mytilidae</taxon>
        <taxon>Mytilinae</taxon>
        <taxon>Mytilus</taxon>
    </lineage>
</organism>
<protein>
    <recommendedName>
        <fullName evidence="3">Integrase catalytic domain-containing protein</fullName>
    </recommendedName>
</protein>
<dbReference type="SUPFAM" id="SSF53098">
    <property type="entry name" value="Ribonuclease H-like"/>
    <property type="match status" value="1"/>
</dbReference>
<comment type="caution">
    <text evidence="1">The sequence shown here is derived from an EMBL/GenBank/DDBJ whole genome shotgun (WGS) entry which is preliminary data.</text>
</comment>